<dbReference type="InterPro" id="IPR003838">
    <property type="entry name" value="ABC3_permease_C"/>
</dbReference>
<evidence type="ECO:0000313" key="9">
    <source>
        <dbReference type="EMBL" id="MCX4232456.1"/>
    </source>
</evidence>
<keyword evidence="5 7" id="KW-0472">Membrane</keyword>
<dbReference type="RefSeq" id="WP_267025508.1">
    <property type="nucleotide sequence ID" value="NZ_JAIFZO010000002.1"/>
</dbReference>
<dbReference type="Pfam" id="PF02687">
    <property type="entry name" value="FtsX"/>
    <property type="match status" value="1"/>
</dbReference>
<dbReference type="InterPro" id="IPR050250">
    <property type="entry name" value="Macrolide_Exporter_MacB"/>
</dbReference>
<gene>
    <name evidence="9" type="ORF">K3769_06630</name>
</gene>
<keyword evidence="10" id="KW-1185">Reference proteome</keyword>
<feature type="transmembrane region" description="Helical" evidence="7">
    <location>
        <begin position="342"/>
        <end position="365"/>
    </location>
</feature>
<keyword evidence="2" id="KW-1003">Cell membrane</keyword>
<evidence type="ECO:0000256" key="2">
    <source>
        <dbReference type="ARBA" id="ARBA00022475"/>
    </source>
</evidence>
<comment type="caution">
    <text evidence="9">The sequence shown here is derived from an EMBL/GenBank/DDBJ whole genome shotgun (WGS) entry which is preliminary data.</text>
</comment>
<dbReference type="PANTHER" id="PTHR30572">
    <property type="entry name" value="MEMBRANE COMPONENT OF TRANSPORTER-RELATED"/>
    <property type="match status" value="1"/>
</dbReference>
<proteinExistence type="predicted"/>
<feature type="domain" description="ABC3 transporter permease C-terminal" evidence="8">
    <location>
        <begin position="300"/>
        <end position="371"/>
    </location>
</feature>
<dbReference type="PANTHER" id="PTHR30572:SF9">
    <property type="entry name" value="ABC TRANSPORTER PERMEASE PROTEIN"/>
    <property type="match status" value="1"/>
</dbReference>
<feature type="region of interest" description="Disordered" evidence="6">
    <location>
        <begin position="387"/>
        <end position="412"/>
    </location>
</feature>
<evidence type="ECO:0000256" key="5">
    <source>
        <dbReference type="ARBA" id="ARBA00023136"/>
    </source>
</evidence>
<dbReference type="EMBL" id="JAIFZO010000002">
    <property type="protein sequence ID" value="MCX4232456.1"/>
    <property type="molecule type" value="Genomic_DNA"/>
</dbReference>
<accession>A0ABT3V247</accession>
<organism evidence="9 10">
    <name type="scientific">Streptomyces ortus</name>
    <dbReference type="NCBI Taxonomy" id="2867268"/>
    <lineage>
        <taxon>Bacteria</taxon>
        <taxon>Bacillati</taxon>
        <taxon>Actinomycetota</taxon>
        <taxon>Actinomycetes</taxon>
        <taxon>Kitasatosporales</taxon>
        <taxon>Streptomycetaceae</taxon>
        <taxon>Streptomyces</taxon>
    </lineage>
</organism>
<evidence type="ECO:0000256" key="4">
    <source>
        <dbReference type="ARBA" id="ARBA00022989"/>
    </source>
</evidence>
<evidence type="ECO:0000256" key="7">
    <source>
        <dbReference type="SAM" id="Phobius"/>
    </source>
</evidence>
<evidence type="ECO:0000256" key="6">
    <source>
        <dbReference type="SAM" id="MobiDB-lite"/>
    </source>
</evidence>
<feature type="transmembrane region" description="Helical" evidence="7">
    <location>
        <begin position="429"/>
        <end position="452"/>
    </location>
</feature>
<evidence type="ECO:0000259" key="8">
    <source>
        <dbReference type="Pfam" id="PF02687"/>
    </source>
</evidence>
<name>A0ABT3V247_9ACTN</name>
<comment type="subcellular location">
    <subcellularLocation>
        <location evidence="1">Cell membrane</location>
        <topology evidence="1">Multi-pass membrane protein</topology>
    </subcellularLocation>
</comment>
<keyword evidence="4 7" id="KW-1133">Transmembrane helix</keyword>
<sequence length="464" mass="48982">MNFLRRAALSLWARKTRTLAMLATFLVMSAMVFGGVLIDDATSRAGEQAKRKLGADVTLSMDMDSLKDGGEGGSGGLQAPQIDSDAVDRIGRSPLVESYNYESFNGTRLAGGAKIVGQTMDPSVPNYTLVRGVLDSCLMPDFAGGKWKLLAGKALTAADKDRNAVLIEERLAKKNDLKPGDKISLTPNDPASKDTAVFTVQGVYRDPSSEPDPEYMQFPGDRMIVSSRALSRLNSEEDGPATRLSGAVFKLKDPATYDAFKAWAQRRAGSALDGFKLGINDKAVRQMTAPMSAVSSSTTVAMWLTGIAGAAVLALLVTLAVKQRQKEYGVLLALGEKKRRVIAQQAVEIFALAALAIGASFLFAAPLAQAAGDSLVSGEAAAEQKKLDSWKQPPPGQTGLQQGQDPNDEPVLGADPIDRITIRLDHGTMAALAGAGLGIALLATAVPAASVLRLNPKTILTKGK</sequence>
<evidence type="ECO:0000313" key="10">
    <source>
        <dbReference type="Proteomes" id="UP001165590"/>
    </source>
</evidence>
<evidence type="ECO:0000256" key="3">
    <source>
        <dbReference type="ARBA" id="ARBA00022692"/>
    </source>
</evidence>
<dbReference type="Proteomes" id="UP001165590">
    <property type="component" value="Unassembled WGS sequence"/>
</dbReference>
<protein>
    <submittedName>
        <fullName evidence="9">ABC transporter permease</fullName>
    </submittedName>
</protein>
<evidence type="ECO:0000256" key="1">
    <source>
        <dbReference type="ARBA" id="ARBA00004651"/>
    </source>
</evidence>
<keyword evidence="3 7" id="KW-0812">Transmembrane</keyword>
<feature type="transmembrane region" description="Helical" evidence="7">
    <location>
        <begin position="300"/>
        <end position="321"/>
    </location>
</feature>
<reference evidence="9" key="1">
    <citation type="journal article" date="2022" name="bioRxiv">
        <title>Discovery and biosynthetic assessment of Streptomyces ortus sp nov. isolated from a deep-sea sponge.</title>
        <authorList>
            <person name="Williams S.E."/>
        </authorList>
    </citation>
    <scope>NUCLEOTIDE SEQUENCE</scope>
    <source>
        <strain evidence="9">A15ISP2-DRY2</strain>
    </source>
</reference>